<dbReference type="Proteomes" id="UP000282438">
    <property type="component" value="Chromosome"/>
</dbReference>
<dbReference type="PANTHER" id="PTHR30514">
    <property type="entry name" value="GLUCOKINASE"/>
    <property type="match status" value="1"/>
</dbReference>
<dbReference type="RefSeq" id="WP_125972041.1">
    <property type="nucleotide sequence ID" value="NZ_CP034433.1"/>
</dbReference>
<evidence type="ECO:0000313" key="8">
    <source>
        <dbReference type="Proteomes" id="UP000282438"/>
    </source>
</evidence>
<keyword evidence="4" id="KW-0804">Transcription</keyword>
<evidence type="ECO:0000259" key="5">
    <source>
        <dbReference type="PROSITE" id="PS51071"/>
    </source>
</evidence>
<dbReference type="PROSITE" id="PS51464">
    <property type="entry name" value="SIS"/>
    <property type="match status" value="1"/>
</dbReference>
<dbReference type="SUPFAM" id="SSF46689">
    <property type="entry name" value="Homeodomain-like"/>
    <property type="match status" value="1"/>
</dbReference>
<keyword evidence="2" id="KW-0238">DNA-binding</keyword>
<evidence type="ECO:0000256" key="3">
    <source>
        <dbReference type="ARBA" id="ARBA00023152"/>
    </source>
</evidence>
<reference evidence="7 8" key="1">
    <citation type="submission" date="2018-12" db="EMBL/GenBank/DDBJ databases">
        <title>Complete genome sequence of Iodobacter sp. H11R3.</title>
        <authorList>
            <person name="Bae J.-W."/>
        </authorList>
    </citation>
    <scope>NUCLEOTIDE SEQUENCE [LARGE SCALE GENOMIC DNA]</scope>
    <source>
        <strain evidence="7 8">H11R3</strain>
    </source>
</reference>
<dbReference type="InterPro" id="IPR047640">
    <property type="entry name" value="RpiR-like"/>
</dbReference>
<dbReference type="PROSITE" id="PS51071">
    <property type="entry name" value="HTH_RPIR"/>
    <property type="match status" value="1"/>
</dbReference>
<evidence type="ECO:0000256" key="1">
    <source>
        <dbReference type="ARBA" id="ARBA00023015"/>
    </source>
</evidence>
<proteinExistence type="predicted"/>
<evidence type="ECO:0000256" key="4">
    <source>
        <dbReference type="ARBA" id="ARBA00023163"/>
    </source>
</evidence>
<dbReference type="InterPro" id="IPR046348">
    <property type="entry name" value="SIS_dom_sf"/>
</dbReference>
<dbReference type="InterPro" id="IPR001347">
    <property type="entry name" value="SIS_dom"/>
</dbReference>
<feature type="domain" description="HTH rpiR-type" evidence="5">
    <location>
        <begin position="7"/>
        <end position="83"/>
    </location>
</feature>
<dbReference type="InterPro" id="IPR000281">
    <property type="entry name" value="HTH_RpiR"/>
</dbReference>
<dbReference type="AlphaFoldDB" id="A0A3S8ZQY8"/>
<keyword evidence="3" id="KW-0324">Glycolysis</keyword>
<dbReference type="CDD" id="cd05013">
    <property type="entry name" value="SIS_RpiR"/>
    <property type="match status" value="1"/>
</dbReference>
<keyword evidence="8" id="KW-1185">Reference proteome</keyword>
<dbReference type="InterPro" id="IPR009057">
    <property type="entry name" value="Homeodomain-like_sf"/>
</dbReference>
<gene>
    <name evidence="7" type="ORF">EJO50_04960</name>
</gene>
<dbReference type="KEGG" id="iod:EJO50_04960"/>
<dbReference type="OrthoDB" id="257751at2"/>
<dbReference type="EMBL" id="CP034433">
    <property type="protein sequence ID" value="AZN35887.1"/>
    <property type="molecule type" value="Genomic_DNA"/>
</dbReference>
<dbReference type="InterPro" id="IPR035472">
    <property type="entry name" value="RpiR-like_SIS"/>
</dbReference>
<organism evidence="7 8">
    <name type="scientific">Iodobacter ciconiae</name>
    <dbReference type="NCBI Taxonomy" id="2496266"/>
    <lineage>
        <taxon>Bacteria</taxon>
        <taxon>Pseudomonadati</taxon>
        <taxon>Pseudomonadota</taxon>
        <taxon>Betaproteobacteria</taxon>
        <taxon>Neisseriales</taxon>
        <taxon>Chitinibacteraceae</taxon>
        <taxon>Iodobacter</taxon>
    </lineage>
</organism>
<dbReference type="InterPro" id="IPR036388">
    <property type="entry name" value="WH-like_DNA-bd_sf"/>
</dbReference>
<dbReference type="GO" id="GO:0003700">
    <property type="term" value="F:DNA-binding transcription factor activity"/>
    <property type="evidence" value="ECO:0007669"/>
    <property type="project" value="InterPro"/>
</dbReference>
<dbReference type="Gene3D" id="3.40.50.10490">
    <property type="entry name" value="Glucose-6-phosphate isomerase like protein, domain 1"/>
    <property type="match status" value="1"/>
</dbReference>
<dbReference type="GO" id="GO:0003677">
    <property type="term" value="F:DNA binding"/>
    <property type="evidence" value="ECO:0007669"/>
    <property type="project" value="UniProtKB-KW"/>
</dbReference>
<dbReference type="PANTHER" id="PTHR30514:SF21">
    <property type="entry name" value="RPIR-FAMILY TRANSCRIPTIONAL REGULATOR"/>
    <property type="match status" value="1"/>
</dbReference>
<sequence>MPDLIDLNMLDFLQTQYPLMTESETRLANVILSAPEKIPGLSINALAQLTQVSTPTITRFCRKMGCPSFADFKLQIGIALTGNPARTHDSTHQLWRGMINACESQKDEGALQMATAKLVAARRILLFGLGSSGLSALEFKSRLSRLGLTADAIIDPHQMLMLAALIQADDVLVCLSNSGESIELNEAASHARKQGAWILSISNHFHTTLARTSDLLLPTPSRERAQVPDNFVNSQLGILYLMDELTSRLFQQEHCRLAYQKTLKIYHKKTY</sequence>
<evidence type="ECO:0000256" key="2">
    <source>
        <dbReference type="ARBA" id="ARBA00023125"/>
    </source>
</evidence>
<feature type="domain" description="SIS" evidence="6">
    <location>
        <begin position="114"/>
        <end position="255"/>
    </location>
</feature>
<dbReference type="SUPFAM" id="SSF53697">
    <property type="entry name" value="SIS domain"/>
    <property type="match status" value="1"/>
</dbReference>
<dbReference type="Pfam" id="PF01380">
    <property type="entry name" value="SIS"/>
    <property type="match status" value="1"/>
</dbReference>
<evidence type="ECO:0000313" key="7">
    <source>
        <dbReference type="EMBL" id="AZN35887.1"/>
    </source>
</evidence>
<keyword evidence="1" id="KW-0805">Transcription regulation</keyword>
<dbReference type="Gene3D" id="1.10.10.10">
    <property type="entry name" value="Winged helix-like DNA-binding domain superfamily/Winged helix DNA-binding domain"/>
    <property type="match status" value="1"/>
</dbReference>
<dbReference type="GO" id="GO:0006096">
    <property type="term" value="P:glycolytic process"/>
    <property type="evidence" value="ECO:0007669"/>
    <property type="project" value="UniProtKB-KW"/>
</dbReference>
<accession>A0A3S8ZQY8</accession>
<dbReference type="Pfam" id="PF01418">
    <property type="entry name" value="HTH_6"/>
    <property type="match status" value="1"/>
</dbReference>
<protein>
    <submittedName>
        <fullName evidence="7">MurR/RpiR family transcriptional regulator</fullName>
    </submittedName>
</protein>
<dbReference type="GO" id="GO:0097367">
    <property type="term" value="F:carbohydrate derivative binding"/>
    <property type="evidence" value="ECO:0007669"/>
    <property type="project" value="InterPro"/>
</dbReference>
<evidence type="ECO:0000259" key="6">
    <source>
        <dbReference type="PROSITE" id="PS51464"/>
    </source>
</evidence>
<name>A0A3S8ZQY8_9NEIS</name>